<dbReference type="SUPFAM" id="SSF52540">
    <property type="entry name" value="P-loop containing nucleoside triphosphate hydrolases"/>
    <property type="match status" value="1"/>
</dbReference>
<dbReference type="SUPFAM" id="SSF46689">
    <property type="entry name" value="Homeodomain-like"/>
    <property type="match status" value="1"/>
</dbReference>
<dbReference type="EMBL" id="BOQE01000001">
    <property type="protein sequence ID" value="GIM48079.1"/>
    <property type="molecule type" value="Genomic_DNA"/>
</dbReference>
<dbReference type="InterPro" id="IPR003593">
    <property type="entry name" value="AAA+_ATPase"/>
</dbReference>
<dbReference type="RefSeq" id="WP_282200989.1">
    <property type="nucleotide sequence ID" value="NZ_BOQE01000001.1"/>
</dbReference>
<dbReference type="InterPro" id="IPR000014">
    <property type="entry name" value="PAS"/>
</dbReference>
<dbReference type="Pfam" id="PF00989">
    <property type="entry name" value="PAS"/>
    <property type="match status" value="1"/>
</dbReference>
<keyword evidence="3" id="KW-0805">Transcription regulation</keyword>
<feature type="domain" description="PAS" evidence="7">
    <location>
        <begin position="188"/>
        <end position="228"/>
    </location>
</feature>
<feature type="domain" description="Sigma-54 factor interaction" evidence="6">
    <location>
        <begin position="316"/>
        <end position="546"/>
    </location>
</feature>
<dbReference type="CDD" id="cd00009">
    <property type="entry name" value="AAA"/>
    <property type="match status" value="1"/>
</dbReference>
<dbReference type="InterPro" id="IPR025943">
    <property type="entry name" value="Sigma_54_int_dom_ATP-bd_2"/>
</dbReference>
<dbReference type="PANTHER" id="PTHR32071:SF57">
    <property type="entry name" value="C4-DICARBOXYLATE TRANSPORT TRANSCRIPTIONAL REGULATORY PROTEIN DCTD"/>
    <property type="match status" value="1"/>
</dbReference>
<dbReference type="GO" id="GO:0006355">
    <property type="term" value="P:regulation of DNA-templated transcription"/>
    <property type="evidence" value="ECO:0007669"/>
    <property type="project" value="InterPro"/>
</dbReference>
<dbReference type="InterPro" id="IPR025662">
    <property type="entry name" value="Sigma_54_int_dom_ATP-bd_1"/>
</dbReference>
<evidence type="ECO:0000256" key="4">
    <source>
        <dbReference type="ARBA" id="ARBA00023125"/>
    </source>
</evidence>
<evidence type="ECO:0000259" key="7">
    <source>
        <dbReference type="PROSITE" id="PS50112"/>
    </source>
</evidence>
<dbReference type="Pfam" id="PF00158">
    <property type="entry name" value="Sigma54_activat"/>
    <property type="match status" value="1"/>
</dbReference>
<dbReference type="SMART" id="SM00382">
    <property type="entry name" value="AAA"/>
    <property type="match status" value="1"/>
</dbReference>
<keyword evidence="2" id="KW-0067">ATP-binding</keyword>
<comment type="caution">
    <text evidence="8">The sequence shown here is derived from an EMBL/GenBank/DDBJ whole genome shotgun (WGS) entry which is preliminary data.</text>
</comment>
<dbReference type="InterPro" id="IPR058031">
    <property type="entry name" value="AAA_lid_NorR"/>
</dbReference>
<dbReference type="Pfam" id="PF25601">
    <property type="entry name" value="AAA_lid_14"/>
    <property type="match status" value="1"/>
</dbReference>
<dbReference type="SMART" id="SM00091">
    <property type="entry name" value="PAS"/>
    <property type="match status" value="1"/>
</dbReference>
<dbReference type="Proteomes" id="UP001057291">
    <property type="component" value="Unassembled WGS sequence"/>
</dbReference>
<dbReference type="PANTHER" id="PTHR32071">
    <property type="entry name" value="TRANSCRIPTIONAL REGULATORY PROTEIN"/>
    <property type="match status" value="1"/>
</dbReference>
<evidence type="ECO:0000313" key="8">
    <source>
        <dbReference type="EMBL" id="GIM48079.1"/>
    </source>
</evidence>
<evidence type="ECO:0000256" key="5">
    <source>
        <dbReference type="ARBA" id="ARBA00023163"/>
    </source>
</evidence>
<gene>
    <name evidence="8" type="ORF">DNHGIG_36280</name>
</gene>
<dbReference type="PRINTS" id="PR01590">
    <property type="entry name" value="HTHFIS"/>
</dbReference>
<evidence type="ECO:0000256" key="1">
    <source>
        <dbReference type="ARBA" id="ARBA00022741"/>
    </source>
</evidence>
<protein>
    <submittedName>
        <fullName evidence="8">Uncharacterized protein</fullName>
    </submittedName>
</protein>
<dbReference type="PROSITE" id="PS00688">
    <property type="entry name" value="SIGMA54_INTERACT_3"/>
    <property type="match status" value="1"/>
</dbReference>
<dbReference type="CDD" id="cd00130">
    <property type="entry name" value="PAS"/>
    <property type="match status" value="1"/>
</dbReference>
<dbReference type="Gene3D" id="3.30.450.20">
    <property type="entry name" value="PAS domain"/>
    <property type="match status" value="1"/>
</dbReference>
<evidence type="ECO:0000256" key="2">
    <source>
        <dbReference type="ARBA" id="ARBA00022840"/>
    </source>
</evidence>
<accession>A0AAV4LJW4</accession>
<keyword evidence="4" id="KW-0238">DNA-binding</keyword>
<dbReference type="NCBIfam" id="TIGR00229">
    <property type="entry name" value="sensory_box"/>
    <property type="match status" value="1"/>
</dbReference>
<dbReference type="InterPro" id="IPR002197">
    <property type="entry name" value="HTH_Fis"/>
</dbReference>
<keyword evidence="9" id="KW-1185">Reference proteome</keyword>
<keyword evidence="5" id="KW-0804">Transcription</keyword>
<dbReference type="Gene3D" id="1.10.10.60">
    <property type="entry name" value="Homeodomain-like"/>
    <property type="match status" value="1"/>
</dbReference>
<dbReference type="Gene3D" id="3.40.50.300">
    <property type="entry name" value="P-loop containing nucleotide triphosphate hydrolases"/>
    <property type="match status" value="1"/>
</dbReference>
<dbReference type="FunFam" id="3.40.50.300:FF:000006">
    <property type="entry name" value="DNA-binding transcriptional regulator NtrC"/>
    <property type="match status" value="1"/>
</dbReference>
<evidence type="ECO:0000259" key="6">
    <source>
        <dbReference type="PROSITE" id="PS50045"/>
    </source>
</evidence>
<organism evidence="8 9">
    <name type="scientific">Collibacillus ludicampi</name>
    <dbReference type="NCBI Taxonomy" id="2771369"/>
    <lineage>
        <taxon>Bacteria</taxon>
        <taxon>Bacillati</taxon>
        <taxon>Bacillota</taxon>
        <taxon>Bacilli</taxon>
        <taxon>Bacillales</taxon>
        <taxon>Alicyclobacillaceae</taxon>
        <taxon>Collibacillus</taxon>
    </lineage>
</organism>
<dbReference type="PROSITE" id="PS00675">
    <property type="entry name" value="SIGMA54_INTERACT_1"/>
    <property type="match status" value="1"/>
</dbReference>
<proteinExistence type="predicted"/>
<dbReference type="InterPro" id="IPR002078">
    <property type="entry name" value="Sigma_54_int"/>
</dbReference>
<reference evidence="8" key="1">
    <citation type="journal article" date="2023" name="Int. J. Syst. Evol. Microbiol.">
        <title>Collibacillus ludicampi gen. nov., sp. nov., a new soil bacterium of the family Alicyclobacillaceae.</title>
        <authorList>
            <person name="Jojima T."/>
            <person name="Ioku Y."/>
            <person name="Fukuta Y."/>
            <person name="Shirasaka N."/>
            <person name="Matsumura Y."/>
            <person name="Mori M."/>
        </authorList>
    </citation>
    <scope>NUCLEOTIDE SEQUENCE</scope>
    <source>
        <strain evidence="8">TP075</strain>
    </source>
</reference>
<sequence length="622" mass="70795">MIALYKFNKPLEVQLSFLLREYGHEPALFYSVKSLLDQMMKPMVVITPIVWAKELESLPIPVLSVSIHLADLEREIVLCSGCRDAIRKAVIVASAEEIKRLKEEFRISGKVGEGIIPYSLDFLTQDQLVKLDSDSHEMYFMPAWGKMLSWDQKWEKKFHLVSPSLSYLFSVVQQACSLLTFTEKAIRERYQLEAIVHSSHDGVIAVDKQGNITLVNHHAKKMLGLPEEVLGQKITDFIPHSDMVRVLRTGKKELGDLAVLQDKHIVINRFPVIINGTVVGAVSNFKQITDIQKMEMKLRKMLHESGLEARYRISDIVGSSQEIQFAKEQAVLFAETEATVLITGESGTGKEMFAQGIHLASARSLGPFVAVNCAALPESLLESELFGYEEGSFTGARKGGKAGLFELAHGGTLFLDEIGEMPLRIQAILLRVLQEKKVRRVGGERVIPVDVRIIAATNRDLKEEIEQQRFRSDLYYRINVLTLDLPPLRERIGDIPDLVRSIVSQLNEQREKKIDKISTDIFSLLMDYHWPGNIRELRNVIERMVLLEKGSELTMRSAAFFVQKIQKNRLHSIRENELSLKTVEMELIRRALEKYQNNKTKAAQSLGMDRSTLWRKIKEYNL</sequence>
<dbReference type="InterPro" id="IPR025944">
    <property type="entry name" value="Sigma_54_int_dom_CS"/>
</dbReference>
<dbReference type="AlphaFoldDB" id="A0AAV4LJW4"/>
<dbReference type="PROSITE" id="PS50045">
    <property type="entry name" value="SIGMA54_INTERACT_4"/>
    <property type="match status" value="1"/>
</dbReference>
<dbReference type="InterPro" id="IPR027417">
    <property type="entry name" value="P-loop_NTPase"/>
</dbReference>
<dbReference type="Pfam" id="PF02954">
    <property type="entry name" value="HTH_8"/>
    <property type="match status" value="1"/>
</dbReference>
<dbReference type="GO" id="GO:0043565">
    <property type="term" value="F:sequence-specific DNA binding"/>
    <property type="evidence" value="ECO:0007669"/>
    <property type="project" value="InterPro"/>
</dbReference>
<dbReference type="Gene3D" id="1.10.8.60">
    <property type="match status" value="1"/>
</dbReference>
<dbReference type="SUPFAM" id="SSF55785">
    <property type="entry name" value="PYP-like sensor domain (PAS domain)"/>
    <property type="match status" value="1"/>
</dbReference>
<evidence type="ECO:0000313" key="9">
    <source>
        <dbReference type="Proteomes" id="UP001057291"/>
    </source>
</evidence>
<dbReference type="PROSITE" id="PS00676">
    <property type="entry name" value="SIGMA54_INTERACT_2"/>
    <property type="match status" value="1"/>
</dbReference>
<dbReference type="InterPro" id="IPR035965">
    <property type="entry name" value="PAS-like_dom_sf"/>
</dbReference>
<evidence type="ECO:0000256" key="3">
    <source>
        <dbReference type="ARBA" id="ARBA00023015"/>
    </source>
</evidence>
<dbReference type="InterPro" id="IPR013767">
    <property type="entry name" value="PAS_fold"/>
</dbReference>
<dbReference type="InterPro" id="IPR009057">
    <property type="entry name" value="Homeodomain-like_sf"/>
</dbReference>
<keyword evidence="1" id="KW-0547">Nucleotide-binding</keyword>
<name>A0AAV4LJW4_9BACL</name>
<dbReference type="PROSITE" id="PS50112">
    <property type="entry name" value="PAS"/>
    <property type="match status" value="1"/>
</dbReference>
<dbReference type="GO" id="GO:0005524">
    <property type="term" value="F:ATP binding"/>
    <property type="evidence" value="ECO:0007669"/>
    <property type="project" value="UniProtKB-KW"/>
</dbReference>